<protein>
    <submittedName>
        <fullName evidence="1">Uncharacterized protein</fullName>
    </submittedName>
</protein>
<gene>
    <name evidence="1" type="ORF">I4641_19545</name>
</gene>
<keyword evidence="2" id="KW-1185">Reference proteome</keyword>
<accession>A0A964BT37</accession>
<organism evidence="1 2">
    <name type="scientific">Waterburya agarophytonicola KI4</name>
    <dbReference type="NCBI Taxonomy" id="2874699"/>
    <lineage>
        <taxon>Bacteria</taxon>
        <taxon>Bacillati</taxon>
        <taxon>Cyanobacteriota</taxon>
        <taxon>Cyanophyceae</taxon>
        <taxon>Pleurocapsales</taxon>
        <taxon>Hyellaceae</taxon>
        <taxon>Waterburya</taxon>
        <taxon>Waterburya agarophytonicola</taxon>
    </lineage>
</organism>
<evidence type="ECO:0000313" key="2">
    <source>
        <dbReference type="Proteomes" id="UP000729733"/>
    </source>
</evidence>
<reference evidence="1" key="1">
    <citation type="journal article" date="2021" name="Antonie Van Leeuwenhoek">
        <title>Draft genome and description of Waterburya agarophytonicola gen. nov. sp. nov. (Pleurocapsales, Cyanobacteria): a seaweed symbiont.</title>
        <authorList>
            <person name="Bonthond G."/>
            <person name="Shalygin S."/>
            <person name="Bayer T."/>
            <person name="Weinberger F."/>
        </authorList>
    </citation>
    <scope>NUCLEOTIDE SEQUENCE</scope>
    <source>
        <strain evidence="1">KI4</strain>
    </source>
</reference>
<comment type="caution">
    <text evidence="1">The sequence shown here is derived from an EMBL/GenBank/DDBJ whole genome shotgun (WGS) entry which is preliminary data.</text>
</comment>
<proteinExistence type="predicted"/>
<sequence>MLKEVMAEILELSSDLKFLRNLSCVFILAIACLFTLSDLRSNSIQVSTQLRSTSSFHLNTRSFTDRK</sequence>
<dbReference type="PROSITE" id="PS51257">
    <property type="entry name" value="PROKAR_LIPOPROTEIN"/>
    <property type="match status" value="1"/>
</dbReference>
<dbReference type="AlphaFoldDB" id="A0A964BT37"/>
<evidence type="ECO:0000313" key="1">
    <source>
        <dbReference type="EMBL" id="MCC0179163.1"/>
    </source>
</evidence>
<name>A0A964BT37_9CYAN</name>
<dbReference type="Proteomes" id="UP000729733">
    <property type="component" value="Unassembled WGS sequence"/>
</dbReference>
<dbReference type="RefSeq" id="WP_229642264.1">
    <property type="nucleotide sequence ID" value="NZ_JADWDC010000070.1"/>
</dbReference>
<dbReference type="EMBL" id="JADWDC010000070">
    <property type="protein sequence ID" value="MCC0179163.1"/>
    <property type="molecule type" value="Genomic_DNA"/>
</dbReference>